<evidence type="ECO:0000259" key="8">
    <source>
        <dbReference type="PROSITE" id="PS50928"/>
    </source>
</evidence>
<dbReference type="PANTHER" id="PTHR43386">
    <property type="entry name" value="OLIGOPEPTIDE TRANSPORT SYSTEM PERMEASE PROTEIN APPC"/>
    <property type="match status" value="1"/>
</dbReference>
<keyword evidence="2 7" id="KW-0813">Transport</keyword>
<dbReference type="CDD" id="cd06261">
    <property type="entry name" value="TM_PBP2"/>
    <property type="match status" value="1"/>
</dbReference>
<keyword evidence="5 7" id="KW-1133">Transmembrane helix</keyword>
<dbReference type="Pfam" id="PF00528">
    <property type="entry name" value="BPD_transp_1"/>
    <property type="match status" value="1"/>
</dbReference>
<dbReference type="EMBL" id="JQ844222">
    <property type="protein sequence ID" value="AGS53121.1"/>
    <property type="molecule type" value="Genomic_DNA"/>
</dbReference>
<feature type="transmembrane region" description="Helical" evidence="7">
    <location>
        <begin position="210"/>
        <end position="234"/>
    </location>
</feature>
<reference evidence="9" key="1">
    <citation type="submission" date="2012-03" db="EMBL/GenBank/DDBJ databases">
        <title>Functional metagenomics reveals considerable lignocellulase gene clusters in the gut microbiome of a wood-feeding higher termite.</title>
        <authorList>
            <person name="Liu N."/>
        </authorList>
    </citation>
    <scope>NUCLEOTIDE SEQUENCE</scope>
</reference>
<organism evidence="9">
    <name type="scientific">uncultured bacterium contig00040</name>
    <dbReference type="NCBI Taxonomy" id="1181528"/>
    <lineage>
        <taxon>Bacteria</taxon>
        <taxon>environmental samples</taxon>
    </lineage>
</organism>
<feature type="domain" description="ABC transmembrane type-1" evidence="8">
    <location>
        <begin position="206"/>
        <end position="402"/>
    </location>
</feature>
<evidence type="ECO:0000256" key="6">
    <source>
        <dbReference type="ARBA" id="ARBA00023136"/>
    </source>
</evidence>
<dbReference type="PANTHER" id="PTHR43386:SF1">
    <property type="entry name" value="D,D-DIPEPTIDE TRANSPORT SYSTEM PERMEASE PROTEIN DDPC-RELATED"/>
    <property type="match status" value="1"/>
</dbReference>
<evidence type="ECO:0000256" key="1">
    <source>
        <dbReference type="ARBA" id="ARBA00004651"/>
    </source>
</evidence>
<dbReference type="SUPFAM" id="SSF161098">
    <property type="entry name" value="MetI-like"/>
    <property type="match status" value="1"/>
</dbReference>
<dbReference type="PROSITE" id="PS50928">
    <property type="entry name" value="ABC_TM1"/>
    <property type="match status" value="1"/>
</dbReference>
<evidence type="ECO:0000256" key="7">
    <source>
        <dbReference type="RuleBase" id="RU363032"/>
    </source>
</evidence>
<comment type="similarity">
    <text evidence="7">Belongs to the binding-protein-dependent transport system permease family.</text>
</comment>
<feature type="transmembrane region" description="Helical" evidence="7">
    <location>
        <begin position="241"/>
        <end position="265"/>
    </location>
</feature>
<evidence type="ECO:0000256" key="2">
    <source>
        <dbReference type="ARBA" id="ARBA00022448"/>
    </source>
</evidence>
<dbReference type="AlphaFoldDB" id="A0A806KMC7"/>
<feature type="transmembrane region" description="Helical" evidence="7">
    <location>
        <begin position="360"/>
        <end position="377"/>
    </location>
</feature>
<dbReference type="GO" id="GO:0005886">
    <property type="term" value="C:plasma membrane"/>
    <property type="evidence" value="ECO:0007669"/>
    <property type="project" value="UniProtKB-SubCell"/>
</dbReference>
<dbReference type="InterPro" id="IPR000515">
    <property type="entry name" value="MetI-like"/>
</dbReference>
<dbReference type="GO" id="GO:0071916">
    <property type="term" value="F:dipeptide transmembrane transporter activity"/>
    <property type="evidence" value="ECO:0007669"/>
    <property type="project" value="TreeGrafter"/>
</dbReference>
<feature type="transmembrane region" description="Helical" evidence="7">
    <location>
        <begin position="383"/>
        <end position="401"/>
    </location>
</feature>
<dbReference type="Gene3D" id="1.10.3720.10">
    <property type="entry name" value="MetI-like"/>
    <property type="match status" value="1"/>
</dbReference>
<proteinExistence type="inferred from homology"/>
<evidence type="ECO:0000256" key="5">
    <source>
        <dbReference type="ARBA" id="ARBA00022989"/>
    </source>
</evidence>
<keyword evidence="4 7" id="KW-0812">Transmembrane</keyword>
<feature type="transmembrane region" description="Helical" evidence="7">
    <location>
        <begin position="271"/>
        <end position="288"/>
    </location>
</feature>
<evidence type="ECO:0000256" key="4">
    <source>
        <dbReference type="ARBA" id="ARBA00022692"/>
    </source>
</evidence>
<accession>A0A806KMC7</accession>
<keyword evidence="3" id="KW-1003">Cell membrane</keyword>
<dbReference type="InterPro" id="IPR035906">
    <property type="entry name" value="MetI-like_sf"/>
</dbReference>
<sequence>MIGFSIFAALLLLVFIYPIISPGDPLESIGREHFIKPGTYISLYDAVDSTHVTRLIISDAEAQRLDSKLLPTDREAIVTWLTLFNEYAADNDDYDVEIDIEAIDIEDTEELIGLWWTHYDSAIRISGMAINERRLYQRLDAKLDGLFDSEDIHVYTADPETGEYAYSSEIGGDDYINVNDVVNTRFLPLGTDSFGADMLKKLASAVGTSLTIGLIAGTIATTIGLILGLLGGYLGGLVDDVIMFIMNLFTVIPGFVLLVLISFAISQSQRGAATVALVIGVTSWVWTARSVRSQVISLRTRDHVYLSRLSGHSVPRIVVMDILPYIASYVVMAFVLQISSAILAEAGLAMLGLGPRITEAATLGLMMNWAISGGAYLQGAWWAYYPVLLVIALISFSLNLMNTGLDQIFNPQLRD</sequence>
<comment type="subcellular location">
    <subcellularLocation>
        <location evidence="1 7">Cell membrane</location>
        <topology evidence="1 7">Multi-pass membrane protein</topology>
    </subcellularLocation>
</comment>
<feature type="transmembrane region" description="Helical" evidence="7">
    <location>
        <begin position="333"/>
        <end position="353"/>
    </location>
</feature>
<evidence type="ECO:0000313" key="9">
    <source>
        <dbReference type="EMBL" id="AGS53121.1"/>
    </source>
</evidence>
<name>A0A806KMC7_9BACT</name>
<evidence type="ECO:0000256" key="3">
    <source>
        <dbReference type="ARBA" id="ARBA00022475"/>
    </source>
</evidence>
<keyword evidence="6 7" id="KW-0472">Membrane</keyword>
<dbReference type="InterPro" id="IPR050366">
    <property type="entry name" value="BP-dependent_transpt_permease"/>
</dbReference>
<protein>
    <submittedName>
        <fullName evidence="9">Binding-protein-dependent transport systems inner membrane component</fullName>
    </submittedName>
</protein>